<comment type="caution">
    <text evidence="1">The sequence shown here is derived from an EMBL/GenBank/DDBJ whole genome shotgun (WGS) entry which is preliminary data.</text>
</comment>
<proteinExistence type="predicted"/>
<evidence type="ECO:0008006" key="3">
    <source>
        <dbReference type="Google" id="ProtNLM"/>
    </source>
</evidence>
<keyword evidence="2" id="KW-1185">Reference proteome</keyword>
<keyword evidence="1" id="KW-0614">Plasmid</keyword>
<dbReference type="OrthoDB" id="4253057at2"/>
<geneLocation type="plasmid" evidence="2">
    <name>pacmp1</name>
</geneLocation>
<dbReference type="AlphaFoldDB" id="A0A1E5NXZ7"/>
<protein>
    <recommendedName>
        <fullName evidence="3">Antibiotic biosynthesis monooxygenase</fullName>
    </recommendedName>
</protein>
<evidence type="ECO:0000313" key="2">
    <source>
        <dbReference type="Proteomes" id="UP000095705"/>
    </source>
</evidence>
<accession>A0A1E5NXZ7</accession>
<dbReference type="Proteomes" id="UP000095705">
    <property type="component" value="Plasmid pACMP1"/>
</dbReference>
<dbReference type="RefSeq" id="WP_069917973.1">
    <property type="nucleotide sequence ID" value="NZ_CM007203.1"/>
</dbReference>
<gene>
    <name evidence="1" type="ORF">BGK67_34905</name>
</gene>
<sequence>MTKYSVVLRFTAAGPRVFGEWDVLEPAEKTYRNWIGLYGSHPTAAIQLVDDTTSPSTVIKEWTRDGGEQTR</sequence>
<evidence type="ECO:0000313" key="1">
    <source>
        <dbReference type="EMBL" id="OEJ21085.1"/>
    </source>
</evidence>
<organism evidence="1 2">
    <name type="scientific">Streptomyces subrutilus</name>
    <dbReference type="NCBI Taxonomy" id="36818"/>
    <lineage>
        <taxon>Bacteria</taxon>
        <taxon>Bacillati</taxon>
        <taxon>Actinomycetota</taxon>
        <taxon>Actinomycetes</taxon>
        <taxon>Kitasatosporales</taxon>
        <taxon>Streptomycetaceae</taxon>
        <taxon>Streptomyces</taxon>
    </lineage>
</organism>
<name>A0A1E5NXZ7_9ACTN</name>
<reference evidence="1 2" key="1">
    <citation type="submission" date="2016-08" db="EMBL/GenBank/DDBJ databases">
        <title>The complete genome of Streptomyces subrutilus 10-1-1.</title>
        <authorList>
            <person name="Chen X."/>
        </authorList>
    </citation>
    <scope>NUCLEOTIDE SEQUENCE [LARGE SCALE GENOMIC DNA]</scope>
    <source>
        <strain evidence="1 2">10-1-1</strain>
        <plasmid evidence="2">pacmp1</plasmid>
    </source>
</reference>
<dbReference type="EMBL" id="MEHK01000005">
    <property type="protein sequence ID" value="OEJ21085.1"/>
    <property type="molecule type" value="Genomic_DNA"/>
</dbReference>